<evidence type="ECO:0000313" key="9">
    <source>
        <dbReference type="EMBL" id="PIU24378.1"/>
    </source>
</evidence>
<evidence type="ECO:0000256" key="5">
    <source>
        <dbReference type="ARBA" id="ARBA00022833"/>
    </source>
</evidence>
<dbReference type="Pfam" id="PF02535">
    <property type="entry name" value="Zip"/>
    <property type="match status" value="1"/>
</dbReference>
<evidence type="ECO:0000313" key="10">
    <source>
        <dbReference type="Proteomes" id="UP000229896"/>
    </source>
</evidence>
<comment type="caution">
    <text evidence="9">The sequence shown here is derived from an EMBL/GenBank/DDBJ whole genome shotgun (WGS) entry which is preliminary data.</text>
</comment>
<dbReference type="GO" id="GO:0005886">
    <property type="term" value="C:plasma membrane"/>
    <property type="evidence" value="ECO:0007669"/>
    <property type="project" value="UniProtKB-SubCell"/>
</dbReference>
<reference evidence="10" key="1">
    <citation type="submission" date="2017-09" db="EMBL/GenBank/DDBJ databases">
        <title>Depth-based differentiation of microbial function through sediment-hosted aquifers and enrichment of novel symbionts in the deep terrestrial subsurface.</title>
        <authorList>
            <person name="Probst A.J."/>
            <person name="Ladd B."/>
            <person name="Jarett J.K."/>
            <person name="Geller-Mcgrath D.E."/>
            <person name="Sieber C.M.K."/>
            <person name="Emerson J.B."/>
            <person name="Anantharaman K."/>
            <person name="Thomas B.C."/>
            <person name="Malmstrom R."/>
            <person name="Stieglmeier M."/>
            <person name="Klingl A."/>
            <person name="Woyke T."/>
            <person name="Ryan C.M."/>
            <person name="Banfield J.F."/>
        </authorList>
    </citation>
    <scope>NUCLEOTIDE SEQUENCE [LARGE SCALE GENOMIC DNA]</scope>
</reference>
<dbReference type="EMBL" id="PEXI01000046">
    <property type="protein sequence ID" value="PIU24378.1"/>
    <property type="molecule type" value="Genomic_DNA"/>
</dbReference>
<dbReference type="InterPro" id="IPR003689">
    <property type="entry name" value="ZIP"/>
</dbReference>
<organism evidence="9 10">
    <name type="scientific">Candidatus Berkelbacteria bacterium CG08_land_8_20_14_0_20_39_8</name>
    <dbReference type="NCBI Taxonomy" id="1974511"/>
    <lineage>
        <taxon>Bacteria</taxon>
        <taxon>Candidatus Berkelbacteria</taxon>
    </lineage>
</organism>
<sequence length="261" mass="27730">MLCLSDVAVKQTTDIDLVDFFGYNLAMVYLIALATIISTFFGGLFAMRFRDKLHLILGFSAGAVMAVAFFDLLPEALVASGKDPSVVTVFVAVGFSLYLILDRFLSLHGHDCDNCENPSHSSKLGATALCFHSFLDGVGIGLAFKVSPAVGWIVAAAVLTHDFSDGINTVGLIIRGKQSGKPLPWLVADALSPAVGVLATIFFTVSKSTLGLILAVFCGFFLYIGASDLIPESHHAHPTIWTTVMTILGIVVLYSAVQLAA</sequence>
<feature type="transmembrane region" description="Helical" evidence="8">
    <location>
        <begin position="209"/>
        <end position="226"/>
    </location>
</feature>
<feature type="transmembrane region" description="Helical" evidence="8">
    <location>
        <begin position="183"/>
        <end position="203"/>
    </location>
</feature>
<feature type="transmembrane region" description="Helical" evidence="8">
    <location>
        <begin position="238"/>
        <end position="257"/>
    </location>
</feature>
<evidence type="ECO:0000256" key="8">
    <source>
        <dbReference type="SAM" id="Phobius"/>
    </source>
</evidence>
<dbReference type="PANTHER" id="PTHR11040">
    <property type="entry name" value="ZINC/IRON TRANSPORTER"/>
    <property type="match status" value="1"/>
</dbReference>
<feature type="transmembrane region" description="Helical" evidence="8">
    <location>
        <begin position="20"/>
        <end position="46"/>
    </location>
</feature>
<evidence type="ECO:0000256" key="7">
    <source>
        <dbReference type="ARBA" id="ARBA00023136"/>
    </source>
</evidence>
<proteinExistence type="inferred from homology"/>
<protein>
    <recommendedName>
        <fullName evidence="11">Permease</fullName>
    </recommendedName>
</protein>
<dbReference type="AlphaFoldDB" id="A0A2M6YCG9"/>
<dbReference type="PANTHER" id="PTHR11040:SF211">
    <property type="entry name" value="ZINC TRANSPORTER ZIP11"/>
    <property type="match status" value="1"/>
</dbReference>
<keyword evidence="6 8" id="KW-1133">Transmembrane helix</keyword>
<evidence type="ECO:0000256" key="4">
    <source>
        <dbReference type="ARBA" id="ARBA00022692"/>
    </source>
</evidence>
<feature type="transmembrane region" description="Helical" evidence="8">
    <location>
        <begin position="53"/>
        <end position="73"/>
    </location>
</feature>
<name>A0A2M6YCG9_9BACT</name>
<dbReference type="GO" id="GO:0005385">
    <property type="term" value="F:zinc ion transmembrane transporter activity"/>
    <property type="evidence" value="ECO:0007669"/>
    <property type="project" value="TreeGrafter"/>
</dbReference>
<evidence type="ECO:0000256" key="2">
    <source>
        <dbReference type="ARBA" id="ARBA00006939"/>
    </source>
</evidence>
<comment type="similarity">
    <text evidence="2">Belongs to the ZIP transporter (TC 2.A.5) family.</text>
</comment>
<keyword evidence="3" id="KW-1003">Cell membrane</keyword>
<evidence type="ECO:0008006" key="11">
    <source>
        <dbReference type="Google" id="ProtNLM"/>
    </source>
</evidence>
<evidence type="ECO:0000256" key="6">
    <source>
        <dbReference type="ARBA" id="ARBA00022989"/>
    </source>
</evidence>
<evidence type="ECO:0000256" key="3">
    <source>
        <dbReference type="ARBA" id="ARBA00022475"/>
    </source>
</evidence>
<accession>A0A2M6YCG9</accession>
<keyword evidence="7 8" id="KW-0472">Membrane</keyword>
<feature type="transmembrane region" description="Helical" evidence="8">
    <location>
        <begin position="85"/>
        <end position="101"/>
    </location>
</feature>
<dbReference type="Proteomes" id="UP000229896">
    <property type="component" value="Unassembled WGS sequence"/>
</dbReference>
<gene>
    <name evidence="9" type="ORF">COT12_01375</name>
</gene>
<keyword evidence="4 8" id="KW-0812">Transmembrane</keyword>
<comment type="subcellular location">
    <subcellularLocation>
        <location evidence="1">Cell membrane</location>
        <topology evidence="1">Multi-pass membrane protein</topology>
    </subcellularLocation>
</comment>
<keyword evidence="5" id="KW-0862">Zinc</keyword>
<evidence type="ECO:0000256" key="1">
    <source>
        <dbReference type="ARBA" id="ARBA00004651"/>
    </source>
</evidence>